<keyword evidence="9" id="KW-0520">NAD</keyword>
<evidence type="ECO:0000256" key="1">
    <source>
        <dbReference type="ARBA" id="ARBA00004370"/>
    </source>
</evidence>
<keyword evidence="7 9" id="KW-0472">Membrane</keyword>
<accession>I2E7L9</accession>
<evidence type="ECO:0000256" key="6">
    <source>
        <dbReference type="ARBA" id="ARBA00022989"/>
    </source>
</evidence>
<evidence type="ECO:0000256" key="7">
    <source>
        <dbReference type="ARBA" id="ARBA00023136"/>
    </source>
</evidence>
<dbReference type="GO" id="GO:0031966">
    <property type="term" value="C:mitochondrial membrane"/>
    <property type="evidence" value="ECO:0007669"/>
    <property type="project" value="UniProtKB-SubCell"/>
</dbReference>
<comment type="subcellular location">
    <subcellularLocation>
        <location evidence="1">Membrane</location>
    </subcellularLocation>
    <subcellularLocation>
        <location evidence="9">Mitochondrion membrane</location>
        <topology evidence="9">Multi-pass membrane protein</topology>
    </subcellularLocation>
</comment>
<evidence type="ECO:0000256" key="4">
    <source>
        <dbReference type="ARBA" id="ARBA00022448"/>
    </source>
</evidence>
<dbReference type="EC" id="7.1.1.2" evidence="9"/>
<feature type="transmembrane region" description="Helical" evidence="9">
    <location>
        <begin position="90"/>
        <end position="111"/>
    </location>
</feature>
<comment type="function">
    <text evidence="9">Core subunit of the mitochondrial membrane respiratory chain NADH dehydrogenase (Complex I) which catalyzes electron transfer from NADH through the respiratory chain, using ubiquinone as an electron acceptor. Essential for the catalytic activity of complex I.</text>
</comment>
<evidence type="ECO:0000256" key="2">
    <source>
        <dbReference type="ARBA" id="ARBA00008472"/>
    </source>
</evidence>
<keyword evidence="9" id="KW-0249">Electron transport</keyword>
<name>I2E7L9_HYDTA</name>
<evidence type="ECO:0000256" key="5">
    <source>
        <dbReference type="ARBA" id="ARBA00022692"/>
    </source>
</evidence>
<geneLocation type="mitochondrion" evidence="10"/>
<comment type="catalytic activity">
    <reaction evidence="8 9">
        <text>a ubiquinone + NADH + 5 H(+)(in) = a ubiquinol + NAD(+) + 4 H(+)(out)</text>
        <dbReference type="Rhea" id="RHEA:29091"/>
        <dbReference type="Rhea" id="RHEA-COMP:9565"/>
        <dbReference type="Rhea" id="RHEA-COMP:9566"/>
        <dbReference type="ChEBI" id="CHEBI:15378"/>
        <dbReference type="ChEBI" id="CHEBI:16389"/>
        <dbReference type="ChEBI" id="CHEBI:17976"/>
        <dbReference type="ChEBI" id="CHEBI:57540"/>
        <dbReference type="ChEBI" id="CHEBI:57945"/>
        <dbReference type="EC" id="7.1.1.2"/>
    </reaction>
</comment>
<reference evidence="10" key="1">
    <citation type="submission" date="2012-02" db="EMBL/GenBank/DDBJ databases">
        <authorList>
            <person name="Jia W."/>
            <person name="Yan H."/>
            <person name="Lou Z."/>
            <person name="Ni X."/>
            <person name="Dyachenko V."/>
            <person name="Li H."/>
            <person name="Littlewood D.T."/>
        </authorList>
    </citation>
    <scope>NUCLEOTIDE SEQUENCE</scope>
</reference>
<dbReference type="InterPro" id="IPR038430">
    <property type="entry name" value="NDAH_ubi_oxred_su3_sf"/>
</dbReference>
<comment type="similarity">
    <text evidence="2 9">Belongs to the complex I subunit 3 family.</text>
</comment>
<keyword evidence="4 9" id="KW-0813">Transport</keyword>
<evidence type="ECO:0000313" key="10">
    <source>
        <dbReference type="EMBL" id="AFJ94657.1"/>
    </source>
</evidence>
<evidence type="ECO:0000256" key="9">
    <source>
        <dbReference type="RuleBase" id="RU003640"/>
    </source>
</evidence>
<feature type="transmembrane region" description="Helical" evidence="9">
    <location>
        <begin position="47"/>
        <end position="70"/>
    </location>
</feature>
<keyword evidence="5 9" id="KW-0812">Transmembrane</keyword>
<evidence type="ECO:0000256" key="8">
    <source>
        <dbReference type="ARBA" id="ARBA00049551"/>
    </source>
</evidence>
<dbReference type="EMBL" id="JQ663994">
    <property type="protein sequence ID" value="AFJ94657.1"/>
    <property type="molecule type" value="Genomic_DNA"/>
</dbReference>
<dbReference type="Pfam" id="PF00507">
    <property type="entry name" value="Oxidored_q4"/>
    <property type="match status" value="1"/>
</dbReference>
<dbReference type="Gene3D" id="1.20.58.1610">
    <property type="entry name" value="NADH:ubiquinone/plastoquinone oxidoreductase, chain 3"/>
    <property type="match status" value="1"/>
</dbReference>
<feature type="transmembrane region" description="Helical" evidence="9">
    <location>
        <begin position="6"/>
        <end position="26"/>
    </location>
</feature>
<dbReference type="AlphaFoldDB" id="I2E7L9"/>
<keyword evidence="9" id="KW-0830">Ubiquinone</keyword>
<sequence length="115" mass="13545">MCMLLVSFFLFILVSLFIGFFCCGLLNKIISFNVSWSSCYECGFFNGLMNINCFSFTYFDLLVVFVIFDLEISLLLNMPTQGLMYWSFCGYYMFLCMLLVGFLIEIFFGYVKWVY</sequence>
<protein>
    <recommendedName>
        <fullName evidence="3 9">NADH-ubiquinone oxidoreductase chain 3</fullName>
        <ecNumber evidence="9">7.1.1.2</ecNumber>
    </recommendedName>
</protein>
<keyword evidence="9" id="KW-0679">Respiratory chain</keyword>
<keyword evidence="9" id="KW-1278">Translocase</keyword>
<dbReference type="InterPro" id="IPR000440">
    <property type="entry name" value="NADH_UbQ/plastoQ_OxRdtase_su3"/>
</dbReference>
<dbReference type="GO" id="GO:0008137">
    <property type="term" value="F:NADH dehydrogenase (ubiquinone) activity"/>
    <property type="evidence" value="ECO:0007669"/>
    <property type="project" value="UniProtKB-UniRule"/>
</dbReference>
<keyword evidence="9 10" id="KW-0496">Mitochondrion</keyword>
<proteinExistence type="inferred from homology"/>
<gene>
    <name evidence="10" type="primary">ND3</name>
</gene>
<organism evidence="10">
    <name type="scientific">Hydatigena taeniaeformis</name>
    <name type="common">Feline tapeworm</name>
    <name type="synonym">Taenia taeniaeformis</name>
    <dbReference type="NCBI Taxonomy" id="6205"/>
    <lineage>
        <taxon>Eukaryota</taxon>
        <taxon>Metazoa</taxon>
        <taxon>Spiralia</taxon>
        <taxon>Lophotrochozoa</taxon>
        <taxon>Platyhelminthes</taxon>
        <taxon>Cestoda</taxon>
        <taxon>Eucestoda</taxon>
        <taxon>Cyclophyllidea</taxon>
        <taxon>Taeniidae</taxon>
        <taxon>Hydatigera</taxon>
    </lineage>
</organism>
<evidence type="ECO:0000256" key="3">
    <source>
        <dbReference type="ARBA" id="ARBA00021007"/>
    </source>
</evidence>
<keyword evidence="6 9" id="KW-1133">Transmembrane helix</keyword>